<proteinExistence type="predicted"/>
<evidence type="ECO:0000313" key="3">
    <source>
        <dbReference type="Proteomes" id="UP001162131"/>
    </source>
</evidence>
<feature type="transmembrane region" description="Helical" evidence="1">
    <location>
        <begin position="297"/>
        <end position="321"/>
    </location>
</feature>
<keyword evidence="1" id="KW-1133">Transmembrane helix</keyword>
<organism evidence="2 3">
    <name type="scientific">Blepharisma stoltei</name>
    <dbReference type="NCBI Taxonomy" id="1481888"/>
    <lineage>
        <taxon>Eukaryota</taxon>
        <taxon>Sar</taxon>
        <taxon>Alveolata</taxon>
        <taxon>Ciliophora</taxon>
        <taxon>Postciliodesmatophora</taxon>
        <taxon>Heterotrichea</taxon>
        <taxon>Heterotrichida</taxon>
        <taxon>Blepharismidae</taxon>
        <taxon>Blepharisma</taxon>
    </lineage>
</organism>
<evidence type="ECO:0000313" key="2">
    <source>
        <dbReference type="EMBL" id="CAG9325303.1"/>
    </source>
</evidence>
<dbReference type="Gene3D" id="3.40.50.2300">
    <property type="match status" value="1"/>
</dbReference>
<feature type="transmembrane region" description="Helical" evidence="1">
    <location>
        <begin position="342"/>
        <end position="363"/>
    </location>
</feature>
<reference evidence="2" key="1">
    <citation type="submission" date="2021-09" db="EMBL/GenBank/DDBJ databases">
        <authorList>
            <consortium name="AG Swart"/>
            <person name="Singh M."/>
            <person name="Singh A."/>
            <person name="Seah K."/>
            <person name="Emmerich C."/>
        </authorList>
    </citation>
    <scope>NUCLEOTIDE SEQUENCE</scope>
    <source>
        <strain evidence="2">ATCC30299</strain>
    </source>
</reference>
<sequence length="582" mass="66542">MEELYDLGVRKGDLVIGGWYQDLPSFMLINDTNLYKRLEVGIPIFTLVGEFWSGNLGQDALRRILSDYHSEPSAFSCFYSDAAYLVASALDYMINRGHDYNDPQKLMAAIRTTQFYGCTGSVSIEKGTNDRIVDRMIIEGLKLNLDGTASIYTIDNFRPFSSQVISIINPIIYADGSTEKPSEYRDINNRCPFPSKKMKTFQKGRGLLFGICFASALIMIAITFYIWRKWWNISVEPLHQKEEISIQDAIIAASIGIEFFQYASMGPDFKLISPLLSELSGLVSLNLEDVIKLENGVFWVVVDVVYGGIGLWILLCLVILLQLDEKFPYISLFRFLRWVSDFLMPILGNLCFIPFISICLDIFQCDTSIGENFTDSILAKDCYYFCWKGEHLVYAIISFFALLFYEPLAIFCRPLWQELQPTLHVKTVPLFLMVKTVVQTTLIVLNETVKRSSDIAHGLIFIIFMIFYAVFTFKFKPYNYSRFSWWQGLSIIGVIWLAMISMSGYIKNDQNLYISLFAVLLSGWCAIIIIGLYIQAKKYPSLLFRKKGYDPSTLFKFAFTFGKSSRISLEKLQQASGKSITF</sequence>
<keyword evidence="3" id="KW-1185">Reference proteome</keyword>
<feature type="transmembrane region" description="Helical" evidence="1">
    <location>
        <begin position="393"/>
        <end position="416"/>
    </location>
</feature>
<dbReference type="EMBL" id="CAJZBQ010000038">
    <property type="protein sequence ID" value="CAG9325303.1"/>
    <property type="molecule type" value="Genomic_DNA"/>
</dbReference>
<feature type="transmembrane region" description="Helical" evidence="1">
    <location>
        <begin position="206"/>
        <end position="227"/>
    </location>
</feature>
<accession>A0AAU9JI66</accession>
<keyword evidence="1" id="KW-0472">Membrane</keyword>
<dbReference type="InterPro" id="IPR028082">
    <property type="entry name" value="Peripla_BP_I"/>
</dbReference>
<name>A0AAU9JI66_9CILI</name>
<keyword evidence="1" id="KW-0812">Transmembrane</keyword>
<feature type="transmembrane region" description="Helical" evidence="1">
    <location>
        <begin position="485"/>
        <end position="506"/>
    </location>
</feature>
<dbReference type="Proteomes" id="UP001162131">
    <property type="component" value="Unassembled WGS sequence"/>
</dbReference>
<gene>
    <name evidence="2" type="ORF">BSTOLATCC_MIC38566</name>
</gene>
<feature type="transmembrane region" description="Helical" evidence="1">
    <location>
        <begin position="455"/>
        <end position="473"/>
    </location>
</feature>
<dbReference type="SUPFAM" id="SSF53822">
    <property type="entry name" value="Periplasmic binding protein-like I"/>
    <property type="match status" value="1"/>
</dbReference>
<protein>
    <recommendedName>
        <fullName evidence="4">Receptor ligand binding region domain-containing protein</fullName>
    </recommendedName>
</protein>
<dbReference type="AlphaFoldDB" id="A0AAU9JI66"/>
<feature type="transmembrane region" description="Helical" evidence="1">
    <location>
        <begin position="512"/>
        <end position="536"/>
    </location>
</feature>
<evidence type="ECO:0000256" key="1">
    <source>
        <dbReference type="SAM" id="Phobius"/>
    </source>
</evidence>
<evidence type="ECO:0008006" key="4">
    <source>
        <dbReference type="Google" id="ProtNLM"/>
    </source>
</evidence>
<comment type="caution">
    <text evidence="2">The sequence shown here is derived from an EMBL/GenBank/DDBJ whole genome shotgun (WGS) entry which is preliminary data.</text>
</comment>